<proteinExistence type="predicted"/>
<evidence type="ECO:0000313" key="3">
    <source>
        <dbReference type="Proteomes" id="UP000001054"/>
    </source>
</evidence>
<dbReference type="eggNOG" id="ENOG5033JYF">
    <property type="taxonomic scope" value="Bacteria"/>
</dbReference>
<dbReference type="HOGENOM" id="CLU_170364_1_0_5"/>
<name>C3MF95_SINFN</name>
<dbReference type="InterPro" id="IPR054382">
    <property type="entry name" value="wHTH_alphaproteobact"/>
</dbReference>
<dbReference type="OrthoDB" id="7211172at2"/>
<dbReference type="AlphaFoldDB" id="C3MF95"/>
<accession>C3MF95</accession>
<dbReference type="KEGG" id="rhi:NGR_c01290"/>
<dbReference type="Proteomes" id="UP000001054">
    <property type="component" value="Chromosome"/>
</dbReference>
<evidence type="ECO:0000259" key="1">
    <source>
        <dbReference type="Pfam" id="PF22324"/>
    </source>
</evidence>
<dbReference type="Pfam" id="PF22324">
    <property type="entry name" value="HTH_91"/>
    <property type="match status" value="1"/>
</dbReference>
<keyword evidence="3" id="KW-1185">Reference proteome</keyword>
<gene>
    <name evidence="2" type="ordered locus">NGR_c01290</name>
</gene>
<dbReference type="RefSeq" id="WP_012706717.1">
    <property type="nucleotide sequence ID" value="NC_012587.1"/>
</dbReference>
<organism evidence="2 3">
    <name type="scientific">Sinorhizobium fredii (strain NBRC 101917 / NGR234)</name>
    <dbReference type="NCBI Taxonomy" id="394"/>
    <lineage>
        <taxon>Bacteria</taxon>
        <taxon>Pseudomonadati</taxon>
        <taxon>Pseudomonadota</taxon>
        <taxon>Alphaproteobacteria</taxon>
        <taxon>Hyphomicrobiales</taxon>
        <taxon>Rhizobiaceae</taxon>
        <taxon>Sinorhizobium/Ensifer group</taxon>
        <taxon>Sinorhizobium</taxon>
    </lineage>
</organism>
<reference evidence="2 3" key="1">
    <citation type="journal article" date="2009" name="Appl. Environ. Microbiol.">
        <title>Rhizobium sp. strain NGR234 possesses a remarkable number of secretion systems.</title>
        <authorList>
            <person name="Schmeisser C."/>
            <person name="Liesegang H."/>
            <person name="Krysciak D."/>
            <person name="Bakkou N."/>
            <person name="Le Quere A."/>
            <person name="Wollherr A."/>
            <person name="Heinemeyer I."/>
            <person name="Morgenstern B."/>
            <person name="Pommerening-Roeser A."/>
            <person name="Flores M."/>
            <person name="Palacios R."/>
            <person name="Brenner S."/>
            <person name="Gottschalk G."/>
            <person name="Schmitz R.A."/>
            <person name="Broughton W.J."/>
            <person name="Perret X."/>
            <person name="Strittmatter A.W."/>
            <person name="Streit W.R."/>
        </authorList>
    </citation>
    <scope>NUCLEOTIDE SEQUENCE [LARGE SCALE GENOMIC DNA]</scope>
    <source>
        <strain evidence="3">NBRC 101917 / NGR234</strain>
    </source>
</reference>
<sequence length="97" mass="10945">MSKVFLTIRRLPDGAPHTMRGRPAWALELLIDAGSAGCTPITDPGPRWSSYVHILRKRSGLVIDTLRETHDGQFPGTHARYVLRSPVEVLRSWRDVK</sequence>
<evidence type="ECO:0000313" key="2">
    <source>
        <dbReference type="EMBL" id="ACP23932.1"/>
    </source>
</evidence>
<feature type="domain" description="Winged helix" evidence="1">
    <location>
        <begin position="17"/>
        <end position="91"/>
    </location>
</feature>
<dbReference type="EMBL" id="CP001389">
    <property type="protein sequence ID" value="ACP23932.1"/>
    <property type="molecule type" value="Genomic_DNA"/>
</dbReference>
<protein>
    <recommendedName>
        <fullName evidence="1">Winged helix domain-containing protein</fullName>
    </recommendedName>
</protein>
<dbReference type="STRING" id="394.NGR_c01290"/>